<protein>
    <submittedName>
        <fullName evidence="1">Uncharacterized protein</fullName>
    </submittedName>
</protein>
<accession>A0A8S5L6V2</accession>
<sequence>MPSFWLGMTGAPPWRFSPFLWNAPPLSALSFRFVVASSRFDFKKFFVSVFLSRIFRRKFFAETFFKSFSSKLSTLKASKPSQVSWQSCLEFCSSHFVASSFSHRRSNCCFAFMMQTAEGLHIAFVEEGATISNLHDVVHVGGRGGAAPPLADRVGVKHPAPKREPRPTILRVLAQPTRVRRSRASRVLRTTRSARRRQARATLEGASRRWHGWRHGSSVHARAWGVQLRPGSLSLAGA</sequence>
<dbReference type="EMBL" id="BK014646">
    <property type="protein sequence ID" value="DAD65638.1"/>
    <property type="molecule type" value="Genomic_DNA"/>
</dbReference>
<proteinExistence type="predicted"/>
<organism evidence="1">
    <name type="scientific">Siphoviridae sp. ct45W1</name>
    <dbReference type="NCBI Taxonomy" id="2823562"/>
    <lineage>
        <taxon>Viruses</taxon>
        <taxon>Duplodnaviria</taxon>
        <taxon>Heunggongvirae</taxon>
        <taxon>Uroviricota</taxon>
        <taxon>Caudoviricetes</taxon>
    </lineage>
</organism>
<reference evidence="1" key="1">
    <citation type="journal article" date="2021" name="Proc. Natl. Acad. Sci. U.S.A.">
        <title>A Catalog of Tens of Thousands of Viruses from Human Metagenomes Reveals Hidden Associations with Chronic Diseases.</title>
        <authorList>
            <person name="Tisza M.J."/>
            <person name="Buck C.B."/>
        </authorList>
    </citation>
    <scope>NUCLEOTIDE SEQUENCE</scope>
    <source>
        <strain evidence="1">Ct45W1</strain>
    </source>
</reference>
<evidence type="ECO:0000313" key="1">
    <source>
        <dbReference type="EMBL" id="DAD65638.1"/>
    </source>
</evidence>
<name>A0A8S5L6V2_9CAUD</name>